<evidence type="ECO:0000256" key="1">
    <source>
        <dbReference type="SAM" id="MobiDB-lite"/>
    </source>
</evidence>
<proteinExistence type="predicted"/>
<name>A0ABX4VXQ6_9GAMM</name>
<feature type="region of interest" description="Disordered" evidence="1">
    <location>
        <begin position="111"/>
        <end position="135"/>
    </location>
</feature>
<gene>
    <name evidence="2" type="ORF">CXK93_12020</name>
</gene>
<dbReference type="EMBL" id="POUI01000002">
    <property type="protein sequence ID" value="PNF84992.1"/>
    <property type="molecule type" value="Genomic_DNA"/>
</dbReference>
<evidence type="ECO:0000313" key="3">
    <source>
        <dbReference type="Proteomes" id="UP000236021"/>
    </source>
</evidence>
<organism evidence="2 3">
    <name type="scientific">Stutzerimonas decontaminans</name>
    <dbReference type="NCBI Taxonomy" id="3022791"/>
    <lineage>
        <taxon>Bacteria</taxon>
        <taxon>Pseudomonadati</taxon>
        <taxon>Pseudomonadota</taxon>
        <taxon>Gammaproteobacteria</taxon>
        <taxon>Pseudomonadales</taxon>
        <taxon>Pseudomonadaceae</taxon>
        <taxon>Stutzerimonas</taxon>
    </lineage>
</organism>
<protein>
    <submittedName>
        <fullName evidence="2">Uncharacterized protein</fullName>
    </submittedName>
</protein>
<comment type="caution">
    <text evidence="2">The sequence shown here is derived from an EMBL/GenBank/DDBJ whole genome shotgun (WGS) entry which is preliminary data.</text>
</comment>
<accession>A0ABX4VXQ6</accession>
<reference evidence="2 3" key="1">
    <citation type="submission" date="2018-01" db="EMBL/GenBank/DDBJ databases">
        <title>Denitrification phenotypes of diverse strains of Pseudomonas stutzeri.</title>
        <authorList>
            <person name="Milligan D.A."/>
            <person name="Bergaust L."/>
            <person name="Bakken L.R."/>
            <person name="Frostegard A."/>
        </authorList>
    </citation>
    <scope>NUCLEOTIDE SEQUENCE [LARGE SCALE GENOMIC DNA]</scope>
    <source>
        <strain evidence="2 3">ST27MN3</strain>
    </source>
</reference>
<keyword evidence="3" id="KW-1185">Reference proteome</keyword>
<sequence length="135" mass="14752">MPASWSDLIATLSLVPPTGFALHGESLSLVWPRESNQREGHPGIRVWPPARLPSLRRCSGGRLTRAILGPLCGAPSPLAASMRLAPLCNTSTRPPDGERRPSRPRVLGLFISSVQTGRRHQPPLQEGEWNRRGRG</sequence>
<dbReference type="Proteomes" id="UP000236021">
    <property type="component" value="Unassembled WGS sequence"/>
</dbReference>
<evidence type="ECO:0000313" key="2">
    <source>
        <dbReference type="EMBL" id="PNF84992.1"/>
    </source>
</evidence>